<comment type="caution">
    <text evidence="4">The sequence shown here is derived from an EMBL/GenBank/DDBJ whole genome shotgun (WGS) entry which is preliminary data.</text>
</comment>
<gene>
    <name evidence="4" type="ORF">PQU98_05585</name>
</gene>
<dbReference type="InterPro" id="IPR011032">
    <property type="entry name" value="GroES-like_sf"/>
</dbReference>
<dbReference type="Pfam" id="PF08240">
    <property type="entry name" value="ADH_N"/>
    <property type="match status" value="1"/>
</dbReference>
<evidence type="ECO:0000259" key="3">
    <source>
        <dbReference type="Pfam" id="PF08240"/>
    </source>
</evidence>
<evidence type="ECO:0000313" key="5">
    <source>
        <dbReference type="Proteomes" id="UP001218579"/>
    </source>
</evidence>
<protein>
    <submittedName>
        <fullName evidence="4">Zinc-binding alcohol dehydrogenase family protein</fullName>
    </submittedName>
</protein>
<dbReference type="CDD" id="cd08261">
    <property type="entry name" value="Zn_ADH7"/>
    <property type="match status" value="1"/>
</dbReference>
<dbReference type="InterPro" id="IPR036291">
    <property type="entry name" value="NAD(P)-bd_dom_sf"/>
</dbReference>
<proteinExistence type="predicted"/>
<organism evidence="4 5">
    <name type="scientific">Asticcacaulis machinosus</name>
    <dbReference type="NCBI Taxonomy" id="2984211"/>
    <lineage>
        <taxon>Bacteria</taxon>
        <taxon>Pseudomonadati</taxon>
        <taxon>Pseudomonadota</taxon>
        <taxon>Alphaproteobacteria</taxon>
        <taxon>Caulobacterales</taxon>
        <taxon>Caulobacteraceae</taxon>
        <taxon>Asticcacaulis</taxon>
    </lineage>
</organism>
<feature type="domain" description="Alcohol dehydrogenase-like N-terminal" evidence="3">
    <location>
        <begin position="24"/>
        <end position="130"/>
    </location>
</feature>
<dbReference type="Gene3D" id="3.40.50.720">
    <property type="entry name" value="NAD(P)-binding Rossmann-like Domain"/>
    <property type="match status" value="1"/>
</dbReference>
<dbReference type="Gene3D" id="3.90.180.10">
    <property type="entry name" value="Medium-chain alcohol dehydrogenases, catalytic domain"/>
    <property type="match status" value="1"/>
</dbReference>
<accession>A0ABT5HH59</accession>
<feature type="domain" description="Alcohol dehydrogenase-like C-terminal" evidence="2">
    <location>
        <begin position="169"/>
        <end position="295"/>
    </location>
</feature>
<evidence type="ECO:0000259" key="2">
    <source>
        <dbReference type="Pfam" id="PF00107"/>
    </source>
</evidence>
<keyword evidence="5" id="KW-1185">Reference proteome</keyword>
<dbReference type="PANTHER" id="PTHR43401">
    <property type="entry name" value="L-THREONINE 3-DEHYDROGENASE"/>
    <property type="match status" value="1"/>
</dbReference>
<dbReference type="Pfam" id="PF00107">
    <property type="entry name" value="ADH_zinc_N"/>
    <property type="match status" value="1"/>
</dbReference>
<evidence type="ECO:0000256" key="1">
    <source>
        <dbReference type="ARBA" id="ARBA00023002"/>
    </source>
</evidence>
<dbReference type="EMBL" id="JAQQKV010000001">
    <property type="protein sequence ID" value="MDC7675589.1"/>
    <property type="molecule type" value="Genomic_DNA"/>
</dbReference>
<keyword evidence="1" id="KW-0560">Oxidoreductase</keyword>
<dbReference type="RefSeq" id="WP_272743909.1">
    <property type="nucleotide sequence ID" value="NZ_JAQQKV010000001.1"/>
</dbReference>
<dbReference type="PANTHER" id="PTHR43401:SF3">
    <property type="entry name" value="L-GALACTONATE-5-DEHYDROGENASE"/>
    <property type="match status" value="1"/>
</dbReference>
<evidence type="ECO:0000313" key="4">
    <source>
        <dbReference type="EMBL" id="MDC7675589.1"/>
    </source>
</evidence>
<reference evidence="4 5" key="1">
    <citation type="submission" date="2023-01" db="EMBL/GenBank/DDBJ databases">
        <title>Novel species of the genus Asticcacaulis isolated from rivers.</title>
        <authorList>
            <person name="Lu H."/>
        </authorList>
    </citation>
    <scope>NUCLEOTIDE SEQUENCE [LARGE SCALE GENOMIC DNA]</scope>
    <source>
        <strain evidence="4 5">LKC15W</strain>
    </source>
</reference>
<dbReference type="InterPro" id="IPR013154">
    <property type="entry name" value="ADH-like_N"/>
</dbReference>
<dbReference type="Proteomes" id="UP001218579">
    <property type="component" value="Unassembled WGS sequence"/>
</dbReference>
<dbReference type="InterPro" id="IPR013149">
    <property type="entry name" value="ADH-like_C"/>
</dbReference>
<name>A0ABT5HH59_9CAUL</name>
<sequence length="336" mass="36192">MKAVICEAPQSLGVDIRSKPERRPDDLLIRIRRVGLCGTDYHIFAGNQPFLAYPRVMGHELAGTVAETDARSAFREGDLVTVNPYLSCGQCIACRKGKPNCCVDIRVLGVHIDGGMTEYLSVPESAVLAVDGLTYDQAAMVEFLSVGAHAVRRGQTQFGDRALIVGAGPIGVGAALFAAMSGAEVTLIDTSPQRLRYARERVGISNTAVVDEGLEAYLVERTDAEFFDIVFDCTGSAKAIEKGFGYVAHGGRYVLVSVVKDTISFADPEFHKREMQLIGSRNATSEDFARVISAIRDGLIPTDALKTHSFPLFDLPSVIPDLIANQGSVLKAIAEL</sequence>
<dbReference type="SUPFAM" id="SSF50129">
    <property type="entry name" value="GroES-like"/>
    <property type="match status" value="1"/>
</dbReference>
<dbReference type="InterPro" id="IPR050129">
    <property type="entry name" value="Zn_alcohol_dh"/>
</dbReference>
<dbReference type="SUPFAM" id="SSF51735">
    <property type="entry name" value="NAD(P)-binding Rossmann-fold domains"/>
    <property type="match status" value="1"/>
</dbReference>